<organism evidence="7">
    <name type="scientific">Onchocerca flexuosa</name>
    <dbReference type="NCBI Taxonomy" id="387005"/>
    <lineage>
        <taxon>Eukaryota</taxon>
        <taxon>Metazoa</taxon>
        <taxon>Ecdysozoa</taxon>
        <taxon>Nematoda</taxon>
        <taxon>Chromadorea</taxon>
        <taxon>Rhabditida</taxon>
        <taxon>Spirurina</taxon>
        <taxon>Spiruromorpha</taxon>
        <taxon>Filarioidea</taxon>
        <taxon>Onchocercidae</taxon>
        <taxon>Onchocerca</taxon>
    </lineage>
</organism>
<dbReference type="SMART" id="SM00662">
    <property type="entry name" value="RPOLD"/>
    <property type="match status" value="1"/>
</dbReference>
<dbReference type="HAMAP" id="MF_00320">
    <property type="entry name" value="RNApol_arch_Rpo3"/>
    <property type="match status" value="1"/>
</dbReference>
<dbReference type="InterPro" id="IPR001173">
    <property type="entry name" value="Glyco_trans_2-like"/>
</dbReference>
<evidence type="ECO:0000313" key="5">
    <source>
        <dbReference type="EMBL" id="VDO26558.1"/>
    </source>
</evidence>
<dbReference type="PANTHER" id="PTHR11800">
    <property type="entry name" value="DNA-DIRECTED RNA POLYMERASE"/>
    <property type="match status" value="1"/>
</dbReference>
<dbReference type="Gene3D" id="3.90.550.10">
    <property type="entry name" value="Spore Coat Polysaccharide Biosynthesis Protein SpsA, Chain A"/>
    <property type="match status" value="1"/>
</dbReference>
<accession>A0A183GZI7</accession>
<dbReference type="InterPro" id="IPR050518">
    <property type="entry name" value="Rpo3/RPB3_RNA_Pol_subunit"/>
</dbReference>
<dbReference type="GO" id="GO:0046983">
    <property type="term" value="F:protein dimerization activity"/>
    <property type="evidence" value="ECO:0007669"/>
    <property type="project" value="InterPro"/>
</dbReference>
<dbReference type="InterPro" id="IPR036603">
    <property type="entry name" value="RBP11-like"/>
</dbReference>
<dbReference type="PANTHER" id="PTHR11800:SF13">
    <property type="entry name" value="DNA-DIRECTED RNA POLYMERASES I AND III SUBUNIT RPAC1"/>
    <property type="match status" value="1"/>
</dbReference>
<dbReference type="Proteomes" id="UP000267606">
    <property type="component" value="Unassembled WGS sequence"/>
</dbReference>
<name>A0A183GZI7_9BILA</name>
<dbReference type="SUPFAM" id="SSF56553">
    <property type="entry name" value="Insert subdomain of RNA polymerase alpha subunit"/>
    <property type="match status" value="1"/>
</dbReference>
<evidence type="ECO:0000313" key="6">
    <source>
        <dbReference type="Proteomes" id="UP000267606"/>
    </source>
</evidence>
<feature type="transmembrane region" description="Helical" evidence="3">
    <location>
        <begin position="228"/>
        <end position="246"/>
    </location>
</feature>
<dbReference type="InterPro" id="IPR022842">
    <property type="entry name" value="RNAP_Rpo3/Rpb3/RPAC1"/>
</dbReference>
<dbReference type="InterPro" id="IPR033901">
    <property type="entry name" value="RNAPI/III_AC40"/>
</dbReference>
<sequence>MILLGFVISCIPLAITCLYLLSWVTPWPIRTRKDLLQPMFAYTPLNPGSEQFRSLLIHGDDSSGEFHCTKPELYLSIIIPAMNEQERLPIMLNECLPYLEERQTKDDSFTYEIIVVDDGSTDETADIGYQYTEKYEGKVKVLKLEKNIGKGGAVRRGVLYARGSLILFADADGATKFADFQHLEEELLSLVALDGCVSKRRATFDWIIPAIAVGSRSHMEKKSIATRSLARTFLMIGFHLIVYIFAVRTVRDTQCGFKLFTRGAVSKLFPLLHIERWAFDVELLFLAEQFNIPIREVPVTWHEVDGSKIVPIISWIQMGRDLMLIWFRYVTDLVKCKTRRHNYLQTYDTDSDFGKNLIQWDVTTYISKIEIFIVNESEDGMALEFDLVGVEAPIANAIRRVLIAELPTMAIEKVYLYQNTSIIPDEVLSHRLGLLPIKVDPRLFEMPLTRVVRMDESGVDCNEEPAGDPKRLIKIIFPIFCEIVKFLLLKSNCFRNLIFEIKITCSRNSNALKTATNPKEIYENAFVYSNAFKWIPIGDQSISLPYSPTMVHDDILVAQLRPGQEIEARRVKFTISFATIFDSHSVVHSKLKFRFRCHCLKGLGRDHAKFSPVATASYRLLPQIILKKKFNGTDAQRIKSSFSEGVIEIDAGSSLFIQLIENQFFKLCSFFPDSLPYSLNHFEIIVVSDGVAVVKDARCDTCSRNILRHEDLAEHIELSRIKDHFIFSVESTGALKSAELIVEACKVMEEKCRAMRSLFQKRLKEVQ</sequence>
<evidence type="ECO:0000256" key="1">
    <source>
        <dbReference type="ARBA" id="ARBA00022478"/>
    </source>
</evidence>
<dbReference type="STRING" id="387005.A0A183GZI7"/>
<evidence type="ECO:0000256" key="2">
    <source>
        <dbReference type="ARBA" id="ARBA00023163"/>
    </source>
</evidence>
<dbReference type="PROSITE" id="PS00446">
    <property type="entry name" value="RNA_POL_D_30KD"/>
    <property type="match status" value="1"/>
</dbReference>
<dbReference type="Gene3D" id="3.30.1360.10">
    <property type="entry name" value="RNA polymerase, RBP11-like subunit"/>
    <property type="match status" value="1"/>
</dbReference>
<dbReference type="Pfam" id="PF00535">
    <property type="entry name" value="Glycos_transf_2"/>
    <property type="match status" value="1"/>
</dbReference>
<dbReference type="SUPFAM" id="SSF55257">
    <property type="entry name" value="RBP11-like subunits of RNA polymerase"/>
    <property type="match status" value="1"/>
</dbReference>
<evidence type="ECO:0000256" key="3">
    <source>
        <dbReference type="SAM" id="Phobius"/>
    </source>
</evidence>
<keyword evidence="2" id="KW-0804">Transcription</keyword>
<keyword evidence="1" id="KW-0240">DNA-directed RNA polymerase</keyword>
<keyword evidence="3" id="KW-0472">Membrane</keyword>
<reference evidence="5 6" key="2">
    <citation type="submission" date="2018-11" db="EMBL/GenBank/DDBJ databases">
        <authorList>
            <consortium name="Pathogen Informatics"/>
        </authorList>
    </citation>
    <scope>NUCLEOTIDE SEQUENCE [LARGE SCALE GENOMIC DNA]</scope>
</reference>
<gene>
    <name evidence="5" type="ORF">OFLC_LOCUS647</name>
</gene>
<dbReference type="InterPro" id="IPR001514">
    <property type="entry name" value="DNA-dir_RNA_pol_30-40kDasu_CS"/>
</dbReference>
<keyword evidence="3" id="KW-0812">Transmembrane</keyword>
<dbReference type="CDD" id="cd04188">
    <property type="entry name" value="DPG_synthase"/>
    <property type="match status" value="1"/>
</dbReference>
<dbReference type="GO" id="GO:0005666">
    <property type="term" value="C:RNA polymerase III complex"/>
    <property type="evidence" value="ECO:0007669"/>
    <property type="project" value="TreeGrafter"/>
</dbReference>
<dbReference type="EMBL" id="UZAJ01000233">
    <property type="protein sequence ID" value="VDO26558.1"/>
    <property type="molecule type" value="Genomic_DNA"/>
</dbReference>
<dbReference type="Pfam" id="PF01193">
    <property type="entry name" value="RNA_pol_L"/>
    <property type="match status" value="1"/>
</dbReference>
<dbReference type="GO" id="GO:0006351">
    <property type="term" value="P:DNA-templated transcription"/>
    <property type="evidence" value="ECO:0007669"/>
    <property type="project" value="InterPro"/>
</dbReference>
<dbReference type="GO" id="GO:0003677">
    <property type="term" value="F:DNA binding"/>
    <property type="evidence" value="ECO:0007669"/>
    <property type="project" value="InterPro"/>
</dbReference>
<keyword evidence="3" id="KW-1133">Transmembrane helix</keyword>
<dbReference type="InterPro" id="IPR036643">
    <property type="entry name" value="RNApol_insert_sf"/>
</dbReference>
<proteinExistence type="inferred from homology"/>
<evidence type="ECO:0000313" key="7">
    <source>
        <dbReference type="WBParaSite" id="OFLC_0000064601-mRNA-1"/>
    </source>
</evidence>
<evidence type="ECO:0000259" key="4">
    <source>
        <dbReference type="SMART" id="SM00662"/>
    </source>
</evidence>
<dbReference type="AlphaFoldDB" id="A0A183GZI7"/>
<keyword evidence="6" id="KW-1185">Reference proteome</keyword>
<dbReference type="InterPro" id="IPR029044">
    <property type="entry name" value="Nucleotide-diphossugar_trans"/>
</dbReference>
<dbReference type="SUPFAM" id="SSF53448">
    <property type="entry name" value="Nucleotide-diphospho-sugar transferases"/>
    <property type="match status" value="1"/>
</dbReference>
<dbReference type="Gene3D" id="2.170.120.12">
    <property type="entry name" value="DNA-directed RNA polymerase, insert domain"/>
    <property type="match status" value="1"/>
</dbReference>
<dbReference type="WBParaSite" id="OFLC_0000064601-mRNA-1">
    <property type="protein sequence ID" value="OFLC_0000064601-mRNA-1"/>
    <property type="gene ID" value="OFLC_0000064601"/>
</dbReference>
<reference evidence="7" key="1">
    <citation type="submission" date="2016-06" db="UniProtKB">
        <authorList>
            <consortium name="WormBaseParasite"/>
        </authorList>
    </citation>
    <scope>IDENTIFICATION</scope>
</reference>
<dbReference type="InterPro" id="IPR011263">
    <property type="entry name" value="DNA-dir_RNA_pol_RpoA/D/Rpb3"/>
</dbReference>
<feature type="domain" description="DNA-directed RNA polymerase RpoA/D/Rpb3-type" evidence="4">
    <location>
        <begin position="382"/>
        <end position="758"/>
    </location>
</feature>
<dbReference type="GO" id="GO:0003899">
    <property type="term" value="F:DNA-directed RNA polymerase activity"/>
    <property type="evidence" value="ECO:0007669"/>
    <property type="project" value="InterPro"/>
</dbReference>
<dbReference type="GO" id="GO:0005736">
    <property type="term" value="C:RNA polymerase I complex"/>
    <property type="evidence" value="ECO:0007669"/>
    <property type="project" value="TreeGrafter"/>
</dbReference>
<protein>
    <submittedName>
        <fullName evidence="7">DNA-directed RNA polymerases I and III subunit RPAC1</fullName>
    </submittedName>
</protein>
<dbReference type="InterPro" id="IPR035518">
    <property type="entry name" value="DPG_synthase"/>
</dbReference>
<feature type="transmembrane region" description="Helical" evidence="3">
    <location>
        <begin position="6"/>
        <end position="29"/>
    </location>
</feature>
<dbReference type="CDD" id="cd07032">
    <property type="entry name" value="RNAP_I_II_AC40"/>
    <property type="match status" value="1"/>
</dbReference>